<comment type="caution">
    <text evidence="3">The sequence shown here is derived from an EMBL/GenBank/DDBJ whole genome shotgun (WGS) entry which is preliminary data.</text>
</comment>
<protein>
    <recommendedName>
        <fullName evidence="2">EAL domain-containing protein</fullName>
    </recommendedName>
</protein>
<dbReference type="SMART" id="SM00052">
    <property type="entry name" value="EAL"/>
    <property type="match status" value="1"/>
</dbReference>
<keyword evidence="1" id="KW-0472">Membrane</keyword>
<name>A0ABQ2LEH7_9PROT</name>
<proteinExistence type="predicted"/>
<dbReference type="InterPro" id="IPR001638">
    <property type="entry name" value="Solute-binding_3/MltF_N"/>
</dbReference>
<dbReference type="CDD" id="cd01948">
    <property type="entry name" value="EAL"/>
    <property type="match status" value="1"/>
</dbReference>
<evidence type="ECO:0000259" key="2">
    <source>
        <dbReference type="PROSITE" id="PS50883"/>
    </source>
</evidence>
<feature type="domain" description="EAL" evidence="2">
    <location>
        <begin position="490"/>
        <end position="746"/>
    </location>
</feature>
<gene>
    <name evidence="3" type="ORF">GCM10007972_20110</name>
</gene>
<dbReference type="Pfam" id="PF00497">
    <property type="entry name" value="SBP_bac_3"/>
    <property type="match status" value="1"/>
</dbReference>
<keyword evidence="1" id="KW-0812">Transmembrane</keyword>
<dbReference type="Pfam" id="PF00563">
    <property type="entry name" value="EAL"/>
    <property type="match status" value="1"/>
</dbReference>
<keyword evidence="4" id="KW-1185">Reference proteome</keyword>
<dbReference type="EMBL" id="BMOV01000007">
    <property type="protein sequence ID" value="GGO13679.1"/>
    <property type="molecule type" value="Genomic_DNA"/>
</dbReference>
<dbReference type="SUPFAM" id="SSF53850">
    <property type="entry name" value="Periplasmic binding protein-like II"/>
    <property type="match status" value="1"/>
</dbReference>
<accession>A0ABQ2LEH7</accession>
<evidence type="ECO:0000313" key="4">
    <source>
        <dbReference type="Proteomes" id="UP000602381"/>
    </source>
</evidence>
<reference evidence="4" key="1">
    <citation type="journal article" date="2019" name="Int. J. Syst. Evol. Microbiol.">
        <title>The Global Catalogue of Microorganisms (GCM) 10K type strain sequencing project: providing services to taxonomists for standard genome sequencing and annotation.</title>
        <authorList>
            <consortium name="The Broad Institute Genomics Platform"/>
            <consortium name="The Broad Institute Genome Sequencing Center for Infectious Disease"/>
            <person name="Wu L."/>
            <person name="Ma J."/>
        </authorList>
    </citation>
    <scope>NUCLEOTIDE SEQUENCE [LARGE SCALE GENOMIC DNA]</scope>
    <source>
        <strain evidence="4">JCM 17843</strain>
    </source>
</reference>
<dbReference type="Gene3D" id="3.40.190.10">
    <property type="entry name" value="Periplasmic binding protein-like II"/>
    <property type="match status" value="2"/>
</dbReference>
<sequence length="754" mass="84097">MGKQVRPSTLFLFCVGAFFALTLFPIFGKAEEPSAPVVIGFDRNYAPFEWQDETGQPRGFFVDLGRAVVENGGREAQYVTDTWPGLVGRLEQGDIDILPMLVSKSRAERFQFSRPFYYLTHSLFAAPGLQGLTDIRDIAGHVVAVEKRSYAHDLLLESDFSVTIFETEGTLEALEAVPDGHADVAMVTSAVGMFLLAKYELDLKSYGTPFWPVDYAFAMRKDRHDLAQWFNLAFSETLSEGHYNKIYLNWGSYLDPSTAWSNGSRISDQMAFTAFLIGAALAFVIGAFFWRHQHNSFRQAADFVVPQRGGEIDGADKITDTGEATVKPRLRELDGAKFTSNFPLRPEFLIEAERALANRDHSEDCWELALLKLVDYEDVSRLHGGKVAEHLVYKLANRLLAGSFKAYGYYGRGIFSVLSDRPILRLGRQALLDPVDLDEHDVGSSIQCGLNIVPAASFNLDEIVQQAETALAQSLVRRRTWLMYHADMAPDPMDAKIVRAFRRDEIEGLRAVYQPQIDLKSGCIIGLEALARWDHPEFGSVPPAKFIPLLEQAGLSYRVADKMLSEICAMIASMPPRWAHLTISINFSVQDLSDPDTPSKFSRYFARYGIKPEKIVAELTETAFATDPEILKTALTLLQKKGMRISIDDFGTGFSSLSYLSSFPADEVKIDRHFVSRMLDSQKDRAIIHSTVKLAHDLGLLVVAEGAEDEATLAALIEEGCDRVQGYVIAKPMSRQGLDVFLETYQPAAVHHPS</sequence>
<evidence type="ECO:0000313" key="3">
    <source>
        <dbReference type="EMBL" id="GGO13679.1"/>
    </source>
</evidence>
<evidence type="ECO:0000256" key="1">
    <source>
        <dbReference type="SAM" id="Phobius"/>
    </source>
</evidence>
<dbReference type="PANTHER" id="PTHR33121">
    <property type="entry name" value="CYCLIC DI-GMP PHOSPHODIESTERASE PDEF"/>
    <property type="match status" value="1"/>
</dbReference>
<dbReference type="InterPro" id="IPR035919">
    <property type="entry name" value="EAL_sf"/>
</dbReference>
<dbReference type="CDD" id="cd13704">
    <property type="entry name" value="PBP2_HisK"/>
    <property type="match status" value="1"/>
</dbReference>
<dbReference type="Gene3D" id="3.20.20.450">
    <property type="entry name" value="EAL domain"/>
    <property type="match status" value="1"/>
</dbReference>
<dbReference type="Proteomes" id="UP000602381">
    <property type="component" value="Unassembled WGS sequence"/>
</dbReference>
<dbReference type="InterPro" id="IPR050706">
    <property type="entry name" value="Cyclic-di-GMP_PDE-like"/>
</dbReference>
<dbReference type="InterPro" id="IPR001633">
    <property type="entry name" value="EAL_dom"/>
</dbReference>
<dbReference type="SUPFAM" id="SSF141868">
    <property type="entry name" value="EAL domain-like"/>
    <property type="match status" value="1"/>
</dbReference>
<organism evidence="3 4">
    <name type="scientific">Iodidimonas muriae</name>
    <dbReference type="NCBI Taxonomy" id="261467"/>
    <lineage>
        <taxon>Bacteria</taxon>
        <taxon>Pseudomonadati</taxon>
        <taxon>Pseudomonadota</taxon>
        <taxon>Alphaproteobacteria</taxon>
        <taxon>Iodidimonadales</taxon>
        <taxon>Iodidimonadaceae</taxon>
        <taxon>Iodidimonas</taxon>
    </lineage>
</organism>
<keyword evidence="1" id="KW-1133">Transmembrane helix</keyword>
<dbReference type="SMART" id="SM00062">
    <property type="entry name" value="PBPb"/>
    <property type="match status" value="1"/>
</dbReference>
<feature type="transmembrane region" description="Helical" evidence="1">
    <location>
        <begin position="270"/>
        <end position="290"/>
    </location>
</feature>
<dbReference type="PANTHER" id="PTHR33121:SF70">
    <property type="entry name" value="SIGNALING PROTEIN YKOW"/>
    <property type="match status" value="1"/>
</dbReference>
<dbReference type="PROSITE" id="PS50883">
    <property type="entry name" value="EAL"/>
    <property type="match status" value="1"/>
</dbReference>